<reference evidence="12" key="1">
    <citation type="submission" date="2021-03" db="EMBL/GenBank/DDBJ databases">
        <title>Chromosome level genome of the anhydrobiotic midge Polypedilum vanderplanki.</title>
        <authorList>
            <person name="Yoshida Y."/>
            <person name="Kikawada T."/>
            <person name="Gusev O."/>
        </authorList>
    </citation>
    <scope>NUCLEOTIDE SEQUENCE</scope>
    <source>
        <strain evidence="12">NIAS01</strain>
        <tissue evidence="12">Whole body or cell culture</tissue>
    </source>
</reference>
<protein>
    <recommendedName>
        <fullName evidence="11">Ionotropic glutamate receptor C-terminal domain-containing protein</fullName>
    </recommendedName>
</protein>
<feature type="transmembrane region" description="Helical" evidence="9">
    <location>
        <begin position="311"/>
        <end position="331"/>
    </location>
</feature>
<evidence type="ECO:0000256" key="4">
    <source>
        <dbReference type="ARBA" id="ARBA00022692"/>
    </source>
</evidence>
<keyword evidence="5 9" id="KW-1133">Transmembrane helix</keyword>
<dbReference type="PANTHER" id="PTHR42643:SF30">
    <property type="entry name" value="IONOTROPIC RECEPTOR 40A-RELATED"/>
    <property type="match status" value="1"/>
</dbReference>
<keyword evidence="10" id="KW-0732">Signal</keyword>
<evidence type="ECO:0000256" key="7">
    <source>
        <dbReference type="ARBA" id="ARBA00023170"/>
    </source>
</evidence>
<keyword evidence="13" id="KW-1185">Reference proteome</keyword>
<keyword evidence="7" id="KW-0675">Receptor</keyword>
<comment type="similarity">
    <text evidence="2">Belongs to the glutamate-gated ion channel (TC 1.A.10.1) family.</text>
</comment>
<evidence type="ECO:0000256" key="1">
    <source>
        <dbReference type="ARBA" id="ARBA00004651"/>
    </source>
</evidence>
<feature type="transmembrane region" description="Helical" evidence="9">
    <location>
        <begin position="498"/>
        <end position="519"/>
    </location>
</feature>
<sequence length="564" mass="66229">MKFNLFLNIFVISYVCDANDNEIKAISQAISDTIKLNLKSYEHKIEILLLDDPSNHIKDVVHLVLKKLENVPHSIHRVEVNNLKFLSTSSSVLILFSHFANLKMLNENVWLQTEFANENFRIFIYCQELTVESIGKLMTVSKVSYERAHISQYFKSIDDHFEIHGIFEDILRILSKKHNFTIYYQLIKIIDGSVIDLNAKLVDVFFINKDISTMIYKEHHVTSVIFETNRIFVVSPGCSYTTYEKLFLPYDQTTWILLLITFIIAFCIITIVNMTSLKRRASIYGHQVQHPGLNIMGTFFGISQPKLPSNFFARFILMNFILFCLIIRNAYQGVLFDMMGKDMRRPTITQISDLCEQGFDVYYPHGLRDKFDFIEGHEKMNLIELPDASYMAPIYMNQRKNDSAKSAFLVIETSLKMSNHINWPTLKERLNILQNGISFFNQNFFYFITENMIQRIIPFGIVEHSFKFHVDYLTLHDEPEKFGPQILTLKDLSYGFNIWLIAISIAILSFFGEVIIFKFKKFLRNRKKNRKLFKFAKIQPINCKNTQNKSWPKMITMRKFYLLK</sequence>
<keyword evidence="6 9" id="KW-0472">Membrane</keyword>
<evidence type="ECO:0000256" key="8">
    <source>
        <dbReference type="ARBA" id="ARBA00023180"/>
    </source>
</evidence>
<dbReference type="PANTHER" id="PTHR42643">
    <property type="entry name" value="IONOTROPIC RECEPTOR 20A-RELATED"/>
    <property type="match status" value="1"/>
</dbReference>
<accession>A0A9J6BQS9</accession>
<evidence type="ECO:0000313" key="12">
    <source>
        <dbReference type="EMBL" id="KAG5672233.1"/>
    </source>
</evidence>
<organism evidence="12 13">
    <name type="scientific">Polypedilum vanderplanki</name>
    <name type="common">Sleeping chironomid midge</name>
    <dbReference type="NCBI Taxonomy" id="319348"/>
    <lineage>
        <taxon>Eukaryota</taxon>
        <taxon>Metazoa</taxon>
        <taxon>Ecdysozoa</taxon>
        <taxon>Arthropoda</taxon>
        <taxon>Hexapoda</taxon>
        <taxon>Insecta</taxon>
        <taxon>Pterygota</taxon>
        <taxon>Neoptera</taxon>
        <taxon>Endopterygota</taxon>
        <taxon>Diptera</taxon>
        <taxon>Nematocera</taxon>
        <taxon>Chironomoidea</taxon>
        <taxon>Chironomidae</taxon>
        <taxon>Chironominae</taxon>
        <taxon>Polypedilum</taxon>
        <taxon>Polypedilum</taxon>
    </lineage>
</organism>
<dbReference type="GO" id="GO:0005886">
    <property type="term" value="C:plasma membrane"/>
    <property type="evidence" value="ECO:0007669"/>
    <property type="project" value="UniProtKB-SubCell"/>
</dbReference>
<dbReference type="OrthoDB" id="6614738at2759"/>
<dbReference type="GO" id="GO:0015276">
    <property type="term" value="F:ligand-gated monoatomic ion channel activity"/>
    <property type="evidence" value="ECO:0007669"/>
    <property type="project" value="InterPro"/>
</dbReference>
<gene>
    <name evidence="12" type="ORF">PVAND_002375</name>
</gene>
<keyword evidence="8" id="KW-0325">Glycoprotein</keyword>
<dbReference type="InterPro" id="IPR001320">
    <property type="entry name" value="Iontro_rcpt_C"/>
</dbReference>
<evidence type="ECO:0000256" key="2">
    <source>
        <dbReference type="ARBA" id="ARBA00008685"/>
    </source>
</evidence>
<evidence type="ECO:0000259" key="11">
    <source>
        <dbReference type="Pfam" id="PF00060"/>
    </source>
</evidence>
<feature type="transmembrane region" description="Helical" evidence="9">
    <location>
        <begin position="255"/>
        <end position="274"/>
    </location>
</feature>
<name>A0A9J6BQS9_POLVA</name>
<evidence type="ECO:0000256" key="9">
    <source>
        <dbReference type="SAM" id="Phobius"/>
    </source>
</evidence>
<feature type="domain" description="Ionotropic glutamate receptor C-terminal" evidence="11">
    <location>
        <begin position="252"/>
        <end position="560"/>
    </location>
</feature>
<dbReference type="GO" id="GO:0050906">
    <property type="term" value="P:detection of stimulus involved in sensory perception"/>
    <property type="evidence" value="ECO:0007669"/>
    <property type="project" value="UniProtKB-ARBA"/>
</dbReference>
<feature type="signal peptide" evidence="10">
    <location>
        <begin position="1"/>
        <end position="18"/>
    </location>
</feature>
<dbReference type="EMBL" id="JADBJN010000003">
    <property type="protein sequence ID" value="KAG5672233.1"/>
    <property type="molecule type" value="Genomic_DNA"/>
</dbReference>
<feature type="chain" id="PRO_5039911436" description="Ionotropic glutamate receptor C-terminal domain-containing protein" evidence="10">
    <location>
        <begin position="19"/>
        <end position="564"/>
    </location>
</feature>
<comment type="caution">
    <text evidence="12">The sequence shown here is derived from an EMBL/GenBank/DDBJ whole genome shotgun (WGS) entry which is preliminary data.</text>
</comment>
<dbReference type="Pfam" id="PF00060">
    <property type="entry name" value="Lig_chan"/>
    <property type="match status" value="1"/>
</dbReference>
<proteinExistence type="inferred from homology"/>
<keyword evidence="4 9" id="KW-0812">Transmembrane</keyword>
<evidence type="ECO:0000256" key="3">
    <source>
        <dbReference type="ARBA" id="ARBA00022475"/>
    </source>
</evidence>
<comment type="subcellular location">
    <subcellularLocation>
        <location evidence="1">Cell membrane</location>
        <topology evidence="1">Multi-pass membrane protein</topology>
    </subcellularLocation>
</comment>
<keyword evidence="3" id="KW-1003">Cell membrane</keyword>
<dbReference type="InterPro" id="IPR052192">
    <property type="entry name" value="Insect_Ionotropic_Sensory_Rcpt"/>
</dbReference>
<dbReference type="Gene3D" id="1.10.287.70">
    <property type="match status" value="1"/>
</dbReference>
<dbReference type="Proteomes" id="UP001107558">
    <property type="component" value="Chromosome 3"/>
</dbReference>
<evidence type="ECO:0000256" key="10">
    <source>
        <dbReference type="SAM" id="SignalP"/>
    </source>
</evidence>
<evidence type="ECO:0000256" key="6">
    <source>
        <dbReference type="ARBA" id="ARBA00023136"/>
    </source>
</evidence>
<dbReference type="AlphaFoldDB" id="A0A9J6BQS9"/>
<evidence type="ECO:0000313" key="13">
    <source>
        <dbReference type="Proteomes" id="UP001107558"/>
    </source>
</evidence>
<evidence type="ECO:0000256" key="5">
    <source>
        <dbReference type="ARBA" id="ARBA00022989"/>
    </source>
</evidence>